<dbReference type="GO" id="GO:0005829">
    <property type="term" value="C:cytosol"/>
    <property type="evidence" value="ECO:0007669"/>
    <property type="project" value="TreeGrafter"/>
</dbReference>
<feature type="modified residue" description="4-aspartylphosphate" evidence="6">
    <location>
        <position position="52"/>
    </location>
</feature>
<gene>
    <name evidence="10" type="ORF">B8V81_1478</name>
</gene>
<dbReference type="Gene3D" id="3.40.50.2300">
    <property type="match status" value="1"/>
</dbReference>
<organism evidence="10 11">
    <name type="scientific">Paenibacillus pasadenensis</name>
    <dbReference type="NCBI Taxonomy" id="217090"/>
    <lineage>
        <taxon>Bacteria</taxon>
        <taxon>Bacillati</taxon>
        <taxon>Bacillota</taxon>
        <taxon>Bacilli</taxon>
        <taxon>Bacillales</taxon>
        <taxon>Paenibacillaceae</taxon>
        <taxon>Paenibacillus</taxon>
    </lineage>
</organism>
<feature type="domain" description="OmpR/PhoB-type" evidence="9">
    <location>
        <begin position="152"/>
        <end position="250"/>
    </location>
</feature>
<evidence type="ECO:0000313" key="11">
    <source>
        <dbReference type="Proteomes" id="UP000234789"/>
    </source>
</evidence>
<evidence type="ECO:0000256" key="1">
    <source>
        <dbReference type="ARBA" id="ARBA00022553"/>
    </source>
</evidence>
<dbReference type="SMART" id="SM00862">
    <property type="entry name" value="Trans_reg_C"/>
    <property type="match status" value="1"/>
</dbReference>
<dbReference type="PROSITE" id="PS51755">
    <property type="entry name" value="OMPR_PHOB"/>
    <property type="match status" value="1"/>
</dbReference>
<dbReference type="PROSITE" id="PS50110">
    <property type="entry name" value="RESPONSE_REGULATORY"/>
    <property type="match status" value="1"/>
</dbReference>
<evidence type="ECO:0000259" key="9">
    <source>
        <dbReference type="PROSITE" id="PS51755"/>
    </source>
</evidence>
<dbReference type="OrthoDB" id="9790442at2"/>
<feature type="DNA-binding region" description="OmpR/PhoB-type" evidence="7">
    <location>
        <begin position="152"/>
        <end position="250"/>
    </location>
</feature>
<reference evidence="10 11" key="1">
    <citation type="submission" date="2017-05" db="EMBL/GenBank/DDBJ databases">
        <title>Functional genome analysis of Paenibacillus pasadenensis strain R16: insights on endophytic life style and antifungal activity.</title>
        <authorList>
            <person name="Passera A."/>
            <person name="Marcolungo L."/>
            <person name="Casati P."/>
            <person name="Brasca M."/>
            <person name="Quaglino F."/>
            <person name="Delledonne M."/>
        </authorList>
    </citation>
    <scope>NUCLEOTIDE SEQUENCE [LARGE SCALE GENOMIC DNA]</scope>
    <source>
        <strain evidence="10 11">R16</strain>
    </source>
</reference>
<dbReference type="Pfam" id="PF00486">
    <property type="entry name" value="Trans_reg_C"/>
    <property type="match status" value="1"/>
</dbReference>
<keyword evidence="3" id="KW-0805">Transcription regulation</keyword>
<feature type="domain" description="Response regulatory" evidence="8">
    <location>
        <begin position="3"/>
        <end position="116"/>
    </location>
</feature>
<evidence type="ECO:0000256" key="5">
    <source>
        <dbReference type="ARBA" id="ARBA00023163"/>
    </source>
</evidence>
<evidence type="ECO:0000313" key="10">
    <source>
        <dbReference type="EMBL" id="PLT47254.1"/>
    </source>
</evidence>
<keyword evidence="2" id="KW-0902">Two-component regulatory system</keyword>
<keyword evidence="11" id="KW-1185">Reference proteome</keyword>
<evidence type="ECO:0000256" key="6">
    <source>
        <dbReference type="PROSITE-ProRule" id="PRU00169"/>
    </source>
</evidence>
<sequence>MYRITIVEDDDKIARLLGEALERYGFQPQRAQRMKELTLDFEEQTPHLVLMDINLPYFDGFYWCRQFRQRSTAPVIFISARSGEMDQVMAIENGGDDFVTKPIHLDLLIAKIKSALRRSYGEYAAAPLEPESGSGLTAPAGDEAGRASSAGGFELRCGELRLDVSRSLLLWREQAAQLSRNERLLAEALLEADGAIVSRDRLLESLWDDTSFVDDNTLTVNVTRLRRKLEELGLGGVLETHRGQGYRLNDAELAAGPDGGSR</sequence>
<dbReference type="SUPFAM" id="SSF52172">
    <property type="entry name" value="CheY-like"/>
    <property type="match status" value="1"/>
</dbReference>
<comment type="caution">
    <text evidence="10">The sequence shown here is derived from an EMBL/GenBank/DDBJ whole genome shotgun (WGS) entry which is preliminary data.</text>
</comment>
<dbReference type="GO" id="GO:0000156">
    <property type="term" value="F:phosphorelay response regulator activity"/>
    <property type="evidence" value="ECO:0007669"/>
    <property type="project" value="TreeGrafter"/>
</dbReference>
<keyword evidence="1 6" id="KW-0597">Phosphoprotein</keyword>
<dbReference type="GO" id="GO:0000976">
    <property type="term" value="F:transcription cis-regulatory region binding"/>
    <property type="evidence" value="ECO:0007669"/>
    <property type="project" value="TreeGrafter"/>
</dbReference>
<dbReference type="InterPro" id="IPR016032">
    <property type="entry name" value="Sig_transdc_resp-reg_C-effctor"/>
</dbReference>
<evidence type="ECO:0000256" key="2">
    <source>
        <dbReference type="ARBA" id="ARBA00023012"/>
    </source>
</evidence>
<keyword evidence="5" id="KW-0804">Transcription</keyword>
<dbReference type="RefSeq" id="WP_052333611.1">
    <property type="nucleotide sequence ID" value="NZ_BIMM01000060.1"/>
</dbReference>
<proteinExistence type="predicted"/>
<protein>
    <submittedName>
        <fullName evidence="10">Two-component response regulator YvcP</fullName>
    </submittedName>
</protein>
<dbReference type="EMBL" id="NFEZ01000003">
    <property type="protein sequence ID" value="PLT47254.1"/>
    <property type="molecule type" value="Genomic_DNA"/>
</dbReference>
<keyword evidence="4 7" id="KW-0238">DNA-binding</keyword>
<dbReference type="GO" id="GO:0032993">
    <property type="term" value="C:protein-DNA complex"/>
    <property type="evidence" value="ECO:0007669"/>
    <property type="project" value="TreeGrafter"/>
</dbReference>
<name>A0A2N5NAB3_9BACL</name>
<dbReference type="InterPro" id="IPR036388">
    <property type="entry name" value="WH-like_DNA-bd_sf"/>
</dbReference>
<dbReference type="GO" id="GO:0006355">
    <property type="term" value="P:regulation of DNA-templated transcription"/>
    <property type="evidence" value="ECO:0007669"/>
    <property type="project" value="InterPro"/>
</dbReference>
<dbReference type="Gene3D" id="1.10.10.10">
    <property type="entry name" value="Winged helix-like DNA-binding domain superfamily/Winged helix DNA-binding domain"/>
    <property type="match status" value="1"/>
</dbReference>
<dbReference type="Proteomes" id="UP000234789">
    <property type="component" value="Unassembled WGS sequence"/>
</dbReference>
<dbReference type="Pfam" id="PF00072">
    <property type="entry name" value="Response_reg"/>
    <property type="match status" value="1"/>
</dbReference>
<evidence type="ECO:0000256" key="4">
    <source>
        <dbReference type="ARBA" id="ARBA00023125"/>
    </source>
</evidence>
<dbReference type="InterPro" id="IPR011006">
    <property type="entry name" value="CheY-like_superfamily"/>
</dbReference>
<dbReference type="PANTHER" id="PTHR48111:SF43">
    <property type="entry name" value="STAGE 0 SPORULATION PROTEIN A HOMOLOG"/>
    <property type="match status" value="1"/>
</dbReference>
<evidence type="ECO:0000256" key="7">
    <source>
        <dbReference type="PROSITE-ProRule" id="PRU01091"/>
    </source>
</evidence>
<dbReference type="InterPro" id="IPR001867">
    <property type="entry name" value="OmpR/PhoB-type_DNA-bd"/>
</dbReference>
<dbReference type="InterPro" id="IPR039420">
    <property type="entry name" value="WalR-like"/>
</dbReference>
<dbReference type="SMART" id="SM00448">
    <property type="entry name" value="REC"/>
    <property type="match status" value="1"/>
</dbReference>
<dbReference type="CDD" id="cd00383">
    <property type="entry name" value="trans_reg_C"/>
    <property type="match status" value="1"/>
</dbReference>
<dbReference type="SUPFAM" id="SSF46894">
    <property type="entry name" value="C-terminal effector domain of the bipartite response regulators"/>
    <property type="match status" value="1"/>
</dbReference>
<dbReference type="PANTHER" id="PTHR48111">
    <property type="entry name" value="REGULATOR OF RPOS"/>
    <property type="match status" value="1"/>
</dbReference>
<evidence type="ECO:0000256" key="3">
    <source>
        <dbReference type="ARBA" id="ARBA00023015"/>
    </source>
</evidence>
<evidence type="ECO:0000259" key="8">
    <source>
        <dbReference type="PROSITE" id="PS50110"/>
    </source>
</evidence>
<dbReference type="CDD" id="cd18159">
    <property type="entry name" value="REC_OmpR_NsrR-like"/>
    <property type="match status" value="1"/>
</dbReference>
<dbReference type="AlphaFoldDB" id="A0A2N5NAB3"/>
<dbReference type="InterPro" id="IPR001789">
    <property type="entry name" value="Sig_transdc_resp-reg_receiver"/>
</dbReference>
<accession>A0A2N5NAB3</accession>